<feature type="signal peptide" evidence="1">
    <location>
        <begin position="1"/>
        <end position="20"/>
    </location>
</feature>
<feature type="chain" id="PRO_5043981551" evidence="1">
    <location>
        <begin position="21"/>
        <end position="109"/>
    </location>
</feature>
<dbReference type="Proteomes" id="UP001243195">
    <property type="component" value="Unassembled WGS sequence"/>
</dbReference>
<evidence type="ECO:0000256" key="1">
    <source>
        <dbReference type="SAM" id="SignalP"/>
    </source>
</evidence>
<keyword evidence="1" id="KW-0732">Signal</keyword>
<dbReference type="RefSeq" id="WP_308955069.1">
    <property type="nucleotide sequence ID" value="NZ_JAVICY010000003.1"/>
</dbReference>
<sequence>MLKNILISTFIVLISTQSFAKIETYKIISGGGNDDMQLTLQNQNSKKYTAYCNAKCGDWFEPDDEISTLKKQYIGKKVQAEIKFEQNKGRVAGPSDDEKFYFIKYLKLL</sequence>
<gene>
    <name evidence="2" type="ORF">RFH51_03315</name>
</gene>
<organism evidence="2 3">
    <name type="scientific">Acinetobacter gerneri</name>
    <dbReference type="NCBI Taxonomy" id="202952"/>
    <lineage>
        <taxon>Bacteria</taxon>
        <taxon>Pseudomonadati</taxon>
        <taxon>Pseudomonadota</taxon>
        <taxon>Gammaproteobacteria</taxon>
        <taxon>Moraxellales</taxon>
        <taxon>Moraxellaceae</taxon>
        <taxon>Acinetobacter</taxon>
    </lineage>
</organism>
<reference evidence="2" key="1">
    <citation type="submission" date="2023-08" db="EMBL/GenBank/DDBJ databases">
        <title>Emergence of clinically-relevant ST2 carbapenem-resistant Acinetobacter baumannii strains in hospital sewages in Zhejiang, East of China.</title>
        <authorList>
            <person name="Kaichao C."/>
            <person name="Zhang R."/>
        </authorList>
    </citation>
    <scope>NUCLEOTIDE SEQUENCE</scope>
    <source>
        <strain evidence="2">M-SY-60</strain>
    </source>
</reference>
<evidence type="ECO:0000313" key="3">
    <source>
        <dbReference type="Proteomes" id="UP001243195"/>
    </source>
</evidence>
<dbReference type="AlphaFoldDB" id="A0AAW8JH49"/>
<proteinExistence type="predicted"/>
<comment type="caution">
    <text evidence="2">The sequence shown here is derived from an EMBL/GenBank/DDBJ whole genome shotgun (WGS) entry which is preliminary data.</text>
</comment>
<evidence type="ECO:0000313" key="2">
    <source>
        <dbReference type="EMBL" id="MDQ9070490.1"/>
    </source>
</evidence>
<protein>
    <submittedName>
        <fullName evidence="2">Uncharacterized protein</fullName>
    </submittedName>
</protein>
<name>A0AAW8JH49_9GAMM</name>
<dbReference type="EMBL" id="JAVIDA010000003">
    <property type="protein sequence ID" value="MDQ9070490.1"/>
    <property type="molecule type" value="Genomic_DNA"/>
</dbReference>
<accession>A0AAW8JH49</accession>